<dbReference type="NCBIfam" id="TIGR00254">
    <property type="entry name" value="GGDEF"/>
    <property type="match status" value="1"/>
</dbReference>
<dbReference type="Gene3D" id="3.30.70.270">
    <property type="match status" value="1"/>
</dbReference>
<dbReference type="EMBL" id="JBHUIK010000005">
    <property type="protein sequence ID" value="MFD2216033.1"/>
    <property type="molecule type" value="Genomic_DNA"/>
</dbReference>
<proteinExistence type="predicted"/>
<keyword evidence="1" id="KW-1133">Transmembrane helix</keyword>
<keyword evidence="4" id="KW-1185">Reference proteome</keyword>
<protein>
    <submittedName>
        <fullName evidence="3">GGDEF domain-containing protein</fullName>
    </submittedName>
</protein>
<dbReference type="Proteomes" id="UP001597318">
    <property type="component" value="Unassembled WGS sequence"/>
</dbReference>
<gene>
    <name evidence="3" type="ORF">ACFSKK_20300</name>
</gene>
<dbReference type="PROSITE" id="PS50887">
    <property type="entry name" value="GGDEF"/>
    <property type="match status" value="1"/>
</dbReference>
<dbReference type="RefSeq" id="WP_247345868.1">
    <property type="nucleotide sequence ID" value="NZ_CP095550.1"/>
</dbReference>
<feature type="transmembrane region" description="Helical" evidence="1">
    <location>
        <begin position="15"/>
        <end position="31"/>
    </location>
</feature>
<organism evidence="3 4">
    <name type="scientific">Metabacillus endolithicus</name>
    <dbReference type="NCBI Taxonomy" id="1535204"/>
    <lineage>
        <taxon>Bacteria</taxon>
        <taxon>Bacillati</taxon>
        <taxon>Bacillota</taxon>
        <taxon>Bacilli</taxon>
        <taxon>Bacillales</taxon>
        <taxon>Bacillaceae</taxon>
        <taxon>Metabacillus</taxon>
    </lineage>
</organism>
<dbReference type="InterPro" id="IPR050469">
    <property type="entry name" value="Diguanylate_Cyclase"/>
</dbReference>
<accession>A0ABW5C198</accession>
<dbReference type="SUPFAM" id="SSF55073">
    <property type="entry name" value="Nucleotide cyclase"/>
    <property type="match status" value="1"/>
</dbReference>
<evidence type="ECO:0000313" key="4">
    <source>
        <dbReference type="Proteomes" id="UP001597318"/>
    </source>
</evidence>
<evidence type="ECO:0000313" key="3">
    <source>
        <dbReference type="EMBL" id="MFD2216033.1"/>
    </source>
</evidence>
<reference evidence="4" key="1">
    <citation type="journal article" date="2019" name="Int. J. Syst. Evol. Microbiol.">
        <title>The Global Catalogue of Microorganisms (GCM) 10K type strain sequencing project: providing services to taxonomists for standard genome sequencing and annotation.</title>
        <authorList>
            <consortium name="The Broad Institute Genomics Platform"/>
            <consortium name="The Broad Institute Genome Sequencing Center for Infectious Disease"/>
            <person name="Wu L."/>
            <person name="Ma J."/>
        </authorList>
    </citation>
    <scope>NUCLEOTIDE SEQUENCE [LARGE SCALE GENOMIC DNA]</scope>
    <source>
        <strain evidence="4">CGMCC 1.15474</strain>
    </source>
</reference>
<sequence>MSSDLSTFENQKRKLYLYVIPIVLLALLFGLPRWNEFNFLDRTILASYLILFISSYFFILKRIFFRYVELTIFISVSIVHLLLTYWSLHVESAQSQHYSISDAAVWTPMIYIYIFITFYGIYGIVLSIVVWSITTAIILSSLSTIQVDMINSLINYQLAMFVYIVILFFARKSLDASVRTSMLEQMAFKDMLTGIENRRAVHQLFEKLNSESKTYSIIFFDIDYFKKVNDQYGHSVGDSVLIEITKVINSGLNKNDFFARWGGEEFVVITKKVTIENTLKLAENLKLLVNQHQFKVVGKLTASFGIAESQPGQLAELVLEQADQALYSAKANGRNKIMMFGEQGEKKKEIPS</sequence>
<feature type="transmembrane region" description="Helical" evidence="1">
    <location>
        <begin position="108"/>
        <end position="141"/>
    </location>
</feature>
<dbReference type="PANTHER" id="PTHR45138:SF9">
    <property type="entry name" value="DIGUANYLATE CYCLASE DGCM-RELATED"/>
    <property type="match status" value="1"/>
</dbReference>
<dbReference type="InterPro" id="IPR000160">
    <property type="entry name" value="GGDEF_dom"/>
</dbReference>
<dbReference type="CDD" id="cd01949">
    <property type="entry name" value="GGDEF"/>
    <property type="match status" value="1"/>
</dbReference>
<dbReference type="SMART" id="SM00267">
    <property type="entry name" value="GGDEF"/>
    <property type="match status" value="1"/>
</dbReference>
<feature type="transmembrane region" description="Helical" evidence="1">
    <location>
        <begin position="43"/>
        <end position="60"/>
    </location>
</feature>
<dbReference type="InterPro" id="IPR029787">
    <property type="entry name" value="Nucleotide_cyclase"/>
</dbReference>
<evidence type="ECO:0000259" key="2">
    <source>
        <dbReference type="PROSITE" id="PS50887"/>
    </source>
</evidence>
<feature type="transmembrane region" description="Helical" evidence="1">
    <location>
        <begin position="153"/>
        <end position="170"/>
    </location>
</feature>
<dbReference type="PANTHER" id="PTHR45138">
    <property type="entry name" value="REGULATORY COMPONENTS OF SENSORY TRANSDUCTION SYSTEM"/>
    <property type="match status" value="1"/>
</dbReference>
<comment type="caution">
    <text evidence="3">The sequence shown here is derived from an EMBL/GenBank/DDBJ whole genome shotgun (WGS) entry which is preliminary data.</text>
</comment>
<evidence type="ECO:0000256" key="1">
    <source>
        <dbReference type="SAM" id="Phobius"/>
    </source>
</evidence>
<keyword evidence="1" id="KW-0812">Transmembrane</keyword>
<feature type="domain" description="GGDEF" evidence="2">
    <location>
        <begin position="213"/>
        <end position="342"/>
    </location>
</feature>
<keyword evidence="1" id="KW-0472">Membrane</keyword>
<feature type="transmembrane region" description="Helical" evidence="1">
    <location>
        <begin position="67"/>
        <end position="88"/>
    </location>
</feature>
<dbReference type="InterPro" id="IPR043128">
    <property type="entry name" value="Rev_trsase/Diguanyl_cyclase"/>
</dbReference>
<dbReference type="Pfam" id="PF00990">
    <property type="entry name" value="GGDEF"/>
    <property type="match status" value="1"/>
</dbReference>
<name>A0ABW5C198_9BACI</name>